<keyword evidence="2" id="KW-1185">Reference proteome</keyword>
<name>A0ABS8ETB9_9FIRM</name>
<dbReference type="RefSeq" id="WP_248834878.1">
    <property type="nucleotide sequence ID" value="NZ_JAJEQE010000008.1"/>
</dbReference>
<dbReference type="EMBL" id="JAJEQE010000008">
    <property type="protein sequence ID" value="MCC2148431.1"/>
    <property type="molecule type" value="Genomic_DNA"/>
</dbReference>
<gene>
    <name evidence="1" type="ORF">LKD42_04065</name>
</gene>
<evidence type="ECO:0000313" key="1">
    <source>
        <dbReference type="EMBL" id="MCC2148431.1"/>
    </source>
</evidence>
<reference evidence="1 2" key="1">
    <citation type="submission" date="2021-10" db="EMBL/GenBank/DDBJ databases">
        <title>Anaerobic single-cell dispensing facilitates the cultivation of human gut bacteria.</title>
        <authorList>
            <person name="Afrizal A."/>
        </authorList>
    </citation>
    <scope>NUCLEOTIDE SEQUENCE [LARGE SCALE GENOMIC DNA]</scope>
    <source>
        <strain evidence="1 2">CLA-AA-H246</strain>
    </source>
</reference>
<comment type="caution">
    <text evidence="1">The sequence shown here is derived from an EMBL/GenBank/DDBJ whole genome shotgun (WGS) entry which is preliminary data.</text>
</comment>
<protein>
    <recommendedName>
        <fullName evidence="3">MBG domain-containing protein</fullName>
    </recommendedName>
</protein>
<organism evidence="1 2">
    <name type="scientific">Hominisplanchenecus faecis</name>
    <dbReference type="NCBI Taxonomy" id="2885351"/>
    <lineage>
        <taxon>Bacteria</taxon>
        <taxon>Bacillati</taxon>
        <taxon>Bacillota</taxon>
        <taxon>Clostridia</taxon>
        <taxon>Lachnospirales</taxon>
        <taxon>Lachnospiraceae</taxon>
        <taxon>Hominisplanchenecus</taxon>
    </lineage>
</organism>
<evidence type="ECO:0008006" key="3">
    <source>
        <dbReference type="Google" id="ProtNLM"/>
    </source>
</evidence>
<sequence length="276" mass="28592">MAKFLDTAGLTYLWGKIKDALFEKVDKVSGKGLSTNDYTTAEKNKLTGIETGANKYVHPSYTAKTNGLYKVTVDAAGHVSGTTPVTKTDITGLGIPASNTTYSDFKGATANAAGTHGLVPAPAKGDTGKLLSGKGTWEAMTMAYAEEDYTQASVGLTFAGSTVKANIPVATTGNMGLMPPAMFSKLNDLPTEADLSGIYAKKSDITGVYKYKGSLADATKLPTTGQVAGDVYNLEAASDYGPAGTNVAWDGKAWDALGGLFVVDALTNAEIDAICV</sequence>
<proteinExistence type="predicted"/>
<accession>A0ABS8ETB9</accession>
<evidence type="ECO:0000313" key="2">
    <source>
        <dbReference type="Proteomes" id="UP001299235"/>
    </source>
</evidence>
<dbReference type="Proteomes" id="UP001299235">
    <property type="component" value="Unassembled WGS sequence"/>
</dbReference>